<organism evidence="5 6">
    <name type="scientific">Pedobacter cryoconitis</name>
    <dbReference type="NCBI Taxonomy" id="188932"/>
    <lineage>
        <taxon>Bacteria</taxon>
        <taxon>Pseudomonadati</taxon>
        <taxon>Bacteroidota</taxon>
        <taxon>Sphingobacteriia</taxon>
        <taxon>Sphingobacteriales</taxon>
        <taxon>Sphingobacteriaceae</taxon>
        <taxon>Pedobacter</taxon>
    </lineage>
</organism>
<dbReference type="PANTHER" id="PTHR42939:SF1">
    <property type="entry name" value="ABC TRANSPORTER ATP-BINDING PROTEIN ALBC-RELATED"/>
    <property type="match status" value="1"/>
</dbReference>
<comment type="caution">
    <text evidence="5">The sequence shown here is derived from an EMBL/GenBank/DDBJ whole genome shotgun (WGS) entry which is preliminary data.</text>
</comment>
<dbReference type="PROSITE" id="PS50893">
    <property type="entry name" value="ABC_TRANSPORTER_2"/>
    <property type="match status" value="1"/>
</dbReference>
<reference evidence="5 6" key="1">
    <citation type="submission" date="2018-06" db="EMBL/GenBank/DDBJ databases">
        <title>Genomic Encyclopedia of Archaeal and Bacterial Type Strains, Phase II (KMG-II): from individual species to whole genera.</title>
        <authorList>
            <person name="Goeker M."/>
        </authorList>
    </citation>
    <scope>NUCLEOTIDE SEQUENCE [LARGE SCALE GENOMIC DNA]</scope>
    <source>
        <strain evidence="5 6">DSM 14825</strain>
    </source>
</reference>
<dbReference type="Pfam" id="PF00005">
    <property type="entry name" value="ABC_tran"/>
    <property type="match status" value="1"/>
</dbReference>
<evidence type="ECO:0000259" key="4">
    <source>
        <dbReference type="PROSITE" id="PS50893"/>
    </source>
</evidence>
<dbReference type="SMART" id="SM00382">
    <property type="entry name" value="AAA"/>
    <property type="match status" value="1"/>
</dbReference>
<dbReference type="Proteomes" id="UP000249754">
    <property type="component" value="Unassembled WGS sequence"/>
</dbReference>
<proteinExistence type="predicted"/>
<name>A0A327S1A8_9SPHI</name>
<dbReference type="InterPro" id="IPR003439">
    <property type="entry name" value="ABC_transporter-like_ATP-bd"/>
</dbReference>
<dbReference type="InterPro" id="IPR003593">
    <property type="entry name" value="AAA+_ATPase"/>
</dbReference>
<dbReference type="InterPro" id="IPR051782">
    <property type="entry name" value="ABC_Transporter_VariousFunc"/>
</dbReference>
<sequence length="242" mass="27568">MQKALDKNKMLEIKELKKEYAGTTVVDIDHLIINAGETVGIVGNNGAGKTTLFRMLLDLIRPFSGEILSKGKNVAHNDQWKNYTASFLDEGFLINYLTPEEYFLFVGSLQQYSPSEVMNYLTPYTELFNGEIMNSGKYIRDFSMGNQNKIGIVAALLQNPELLILDEPFANLDPTTQIRLKDHLKTLKAKQLTTLISSHDLNHVTDVCERIILFEKGKIIKDMYTDENTLKELEAYFSLRTF</sequence>
<feature type="domain" description="ABC transporter" evidence="4">
    <location>
        <begin position="11"/>
        <end position="241"/>
    </location>
</feature>
<dbReference type="AlphaFoldDB" id="A0A327S1A8"/>
<dbReference type="InterPro" id="IPR027417">
    <property type="entry name" value="P-loop_NTPase"/>
</dbReference>
<dbReference type="EMBL" id="QLLR01000038">
    <property type="protein sequence ID" value="RAJ22438.1"/>
    <property type="molecule type" value="Genomic_DNA"/>
</dbReference>
<dbReference type="Gene3D" id="3.40.50.300">
    <property type="entry name" value="P-loop containing nucleotide triphosphate hydrolases"/>
    <property type="match status" value="1"/>
</dbReference>
<keyword evidence="1" id="KW-0813">Transport</keyword>
<accession>A0A327S1A8</accession>
<evidence type="ECO:0000256" key="2">
    <source>
        <dbReference type="ARBA" id="ARBA00022741"/>
    </source>
</evidence>
<gene>
    <name evidence="5" type="ORF">LY11_04818</name>
</gene>
<dbReference type="PANTHER" id="PTHR42939">
    <property type="entry name" value="ABC TRANSPORTER ATP-BINDING PROTEIN ALBC-RELATED"/>
    <property type="match status" value="1"/>
</dbReference>
<evidence type="ECO:0000256" key="3">
    <source>
        <dbReference type="ARBA" id="ARBA00022840"/>
    </source>
</evidence>
<dbReference type="GO" id="GO:0016887">
    <property type="term" value="F:ATP hydrolysis activity"/>
    <property type="evidence" value="ECO:0007669"/>
    <property type="project" value="InterPro"/>
</dbReference>
<evidence type="ECO:0000313" key="6">
    <source>
        <dbReference type="Proteomes" id="UP000249754"/>
    </source>
</evidence>
<evidence type="ECO:0000313" key="5">
    <source>
        <dbReference type="EMBL" id="RAJ22438.1"/>
    </source>
</evidence>
<keyword evidence="2" id="KW-0547">Nucleotide-binding</keyword>
<evidence type="ECO:0000256" key="1">
    <source>
        <dbReference type="ARBA" id="ARBA00022448"/>
    </source>
</evidence>
<dbReference type="STRING" id="188932.AY601_4388"/>
<dbReference type="CDD" id="cd03230">
    <property type="entry name" value="ABC_DR_subfamily_A"/>
    <property type="match status" value="1"/>
</dbReference>
<protein>
    <submittedName>
        <fullName evidence="5">ABC-2 type transport system ATP-binding protein</fullName>
    </submittedName>
</protein>
<keyword evidence="3 5" id="KW-0067">ATP-binding</keyword>
<dbReference type="SUPFAM" id="SSF52540">
    <property type="entry name" value="P-loop containing nucleoside triphosphate hydrolases"/>
    <property type="match status" value="1"/>
</dbReference>
<dbReference type="GO" id="GO:0005524">
    <property type="term" value="F:ATP binding"/>
    <property type="evidence" value="ECO:0007669"/>
    <property type="project" value="UniProtKB-KW"/>
</dbReference>